<protein>
    <submittedName>
        <fullName evidence="2">Uncharacterized protein</fullName>
    </submittedName>
</protein>
<evidence type="ECO:0000313" key="3">
    <source>
        <dbReference type="Proteomes" id="UP001189429"/>
    </source>
</evidence>
<reference evidence="2" key="1">
    <citation type="submission" date="2023-10" db="EMBL/GenBank/DDBJ databases">
        <authorList>
            <person name="Chen Y."/>
            <person name="Shah S."/>
            <person name="Dougan E. K."/>
            <person name="Thang M."/>
            <person name="Chan C."/>
        </authorList>
    </citation>
    <scope>NUCLEOTIDE SEQUENCE [LARGE SCALE GENOMIC DNA]</scope>
</reference>
<keyword evidence="3" id="KW-1185">Reference proteome</keyword>
<proteinExistence type="predicted"/>
<dbReference type="EMBL" id="CAUYUJ010014316">
    <property type="protein sequence ID" value="CAK0839725.1"/>
    <property type="molecule type" value="Genomic_DNA"/>
</dbReference>
<evidence type="ECO:0000256" key="1">
    <source>
        <dbReference type="SAM" id="MobiDB-lite"/>
    </source>
</evidence>
<feature type="compositionally biased region" description="Pro residues" evidence="1">
    <location>
        <begin position="94"/>
        <end position="103"/>
    </location>
</feature>
<name>A0ABN9T3Y9_9DINO</name>
<feature type="compositionally biased region" description="Polar residues" evidence="1">
    <location>
        <begin position="55"/>
        <end position="72"/>
    </location>
</feature>
<gene>
    <name evidence="2" type="ORF">PCOR1329_LOCUS35335</name>
</gene>
<evidence type="ECO:0000313" key="2">
    <source>
        <dbReference type="EMBL" id="CAK0839725.1"/>
    </source>
</evidence>
<organism evidence="2 3">
    <name type="scientific">Prorocentrum cordatum</name>
    <dbReference type="NCBI Taxonomy" id="2364126"/>
    <lineage>
        <taxon>Eukaryota</taxon>
        <taxon>Sar</taxon>
        <taxon>Alveolata</taxon>
        <taxon>Dinophyceae</taxon>
        <taxon>Prorocentrales</taxon>
        <taxon>Prorocentraceae</taxon>
        <taxon>Prorocentrum</taxon>
    </lineage>
</organism>
<sequence>MDVGVEPPASPPPRRLGRERRLVGIIDRWRKRRRSQGALVLEASPISLARRWRSRSGSENTASGPVTKQDSQAVRAEVAAGGRGAGSLGAWANAPPPVLPGPKPVARGEEPAEEELSRMVGHDV</sequence>
<accession>A0ABN9T3Y9</accession>
<comment type="caution">
    <text evidence="2">The sequence shown here is derived from an EMBL/GenBank/DDBJ whole genome shotgun (WGS) entry which is preliminary data.</text>
</comment>
<dbReference type="Proteomes" id="UP001189429">
    <property type="component" value="Unassembled WGS sequence"/>
</dbReference>
<feature type="region of interest" description="Disordered" evidence="1">
    <location>
        <begin position="51"/>
        <end position="124"/>
    </location>
</feature>
<feature type="compositionally biased region" description="Basic and acidic residues" evidence="1">
    <location>
        <begin position="106"/>
        <end position="124"/>
    </location>
</feature>